<dbReference type="SMART" id="SM00419">
    <property type="entry name" value="HTH_CRP"/>
    <property type="match status" value="1"/>
</dbReference>
<reference evidence="5 6" key="1">
    <citation type="submission" date="2018-11" db="EMBL/GenBank/DDBJ databases">
        <title>Complete genome sequence of Paenibacillus baekrokdamisoli strain KCTC 33723.</title>
        <authorList>
            <person name="Kang S.W."/>
            <person name="Lee K.C."/>
            <person name="Kim K.K."/>
            <person name="Kim J.S."/>
            <person name="Kim D.S."/>
            <person name="Ko S.H."/>
            <person name="Yang S.H."/>
            <person name="Lee J.S."/>
        </authorList>
    </citation>
    <scope>NUCLEOTIDE SEQUENCE [LARGE SCALE GENOMIC DNA]</scope>
    <source>
        <strain evidence="5 6">KCTC 33723</strain>
    </source>
</reference>
<dbReference type="KEGG" id="pbk:Back11_37680"/>
<proteinExistence type="predicted"/>
<dbReference type="InterPro" id="IPR000595">
    <property type="entry name" value="cNMP-bd_dom"/>
</dbReference>
<dbReference type="Pfam" id="PF13545">
    <property type="entry name" value="HTH_Crp_2"/>
    <property type="match status" value="1"/>
</dbReference>
<evidence type="ECO:0000256" key="1">
    <source>
        <dbReference type="ARBA" id="ARBA00023015"/>
    </source>
</evidence>
<dbReference type="CDD" id="cd00038">
    <property type="entry name" value="CAP_ED"/>
    <property type="match status" value="1"/>
</dbReference>
<dbReference type="PROSITE" id="PS51063">
    <property type="entry name" value="HTH_CRP_2"/>
    <property type="match status" value="1"/>
</dbReference>
<evidence type="ECO:0000313" key="6">
    <source>
        <dbReference type="Proteomes" id="UP000275368"/>
    </source>
</evidence>
<protein>
    <submittedName>
        <fullName evidence="5">Crp/Fnr family transcriptional regulator</fullName>
    </submittedName>
</protein>
<evidence type="ECO:0000313" key="5">
    <source>
        <dbReference type="EMBL" id="BBH22423.1"/>
    </source>
</evidence>
<dbReference type="GO" id="GO:0003677">
    <property type="term" value="F:DNA binding"/>
    <property type="evidence" value="ECO:0007669"/>
    <property type="project" value="UniProtKB-KW"/>
</dbReference>
<keyword evidence="3" id="KW-0010">Activator</keyword>
<dbReference type="InterPro" id="IPR050397">
    <property type="entry name" value="Env_Response_Regulators"/>
</dbReference>
<dbReference type="GO" id="GO:0005829">
    <property type="term" value="C:cytosol"/>
    <property type="evidence" value="ECO:0007669"/>
    <property type="project" value="TreeGrafter"/>
</dbReference>
<evidence type="ECO:0000256" key="2">
    <source>
        <dbReference type="ARBA" id="ARBA00023125"/>
    </source>
</evidence>
<name>A0A3G9JBW5_9BACL</name>
<dbReference type="InterPro" id="IPR036390">
    <property type="entry name" value="WH_DNA-bd_sf"/>
</dbReference>
<gene>
    <name evidence="5" type="ORF">Back11_37680</name>
</gene>
<dbReference type="GO" id="GO:0003700">
    <property type="term" value="F:DNA-binding transcription factor activity"/>
    <property type="evidence" value="ECO:0007669"/>
    <property type="project" value="TreeGrafter"/>
</dbReference>
<dbReference type="InterPro" id="IPR014710">
    <property type="entry name" value="RmlC-like_jellyroll"/>
</dbReference>
<dbReference type="EMBL" id="AP019308">
    <property type="protein sequence ID" value="BBH22423.1"/>
    <property type="molecule type" value="Genomic_DNA"/>
</dbReference>
<dbReference type="PRINTS" id="PR00034">
    <property type="entry name" value="HTHCRP"/>
</dbReference>
<organism evidence="5 6">
    <name type="scientific">Paenibacillus baekrokdamisoli</name>
    <dbReference type="NCBI Taxonomy" id="1712516"/>
    <lineage>
        <taxon>Bacteria</taxon>
        <taxon>Bacillati</taxon>
        <taxon>Bacillota</taxon>
        <taxon>Bacilli</taxon>
        <taxon>Bacillales</taxon>
        <taxon>Paenibacillaceae</taxon>
        <taxon>Paenibacillus</taxon>
    </lineage>
</organism>
<dbReference type="SUPFAM" id="SSF51206">
    <property type="entry name" value="cAMP-binding domain-like"/>
    <property type="match status" value="1"/>
</dbReference>
<dbReference type="PROSITE" id="PS00889">
    <property type="entry name" value="CNMP_BINDING_2"/>
    <property type="match status" value="1"/>
</dbReference>
<dbReference type="Proteomes" id="UP000275368">
    <property type="component" value="Chromosome"/>
</dbReference>
<sequence>MNVERLKSLSFFDDFTTSDMEHTSQYMSEKRYDQNSFIFMEGDIGDELYIVLSGTVEINRFDNGKKFVLSTLQEGDVFGEMSLFDGSECRSANAEVVDKAVLAAIERRNLQGLLETNPGVTYKLLTILIKRLRRANDRIHDITFLDVRTRIYKQLLCLAEEYGITLNQTIMINLRLTQQQIADMVGCTREMVSKVLTELQADHIIVVNKKRIIVKNKHLLSDKVTSF</sequence>
<keyword evidence="2" id="KW-0238">DNA-binding</keyword>
<dbReference type="InterPro" id="IPR036388">
    <property type="entry name" value="WH-like_DNA-bd_sf"/>
</dbReference>
<dbReference type="SMART" id="SM00100">
    <property type="entry name" value="cNMP"/>
    <property type="match status" value="1"/>
</dbReference>
<evidence type="ECO:0000256" key="3">
    <source>
        <dbReference type="ARBA" id="ARBA00023159"/>
    </source>
</evidence>
<dbReference type="AlphaFoldDB" id="A0A3G9JBW5"/>
<dbReference type="SUPFAM" id="SSF46785">
    <property type="entry name" value="Winged helix' DNA-binding domain"/>
    <property type="match status" value="1"/>
</dbReference>
<dbReference type="Pfam" id="PF00027">
    <property type="entry name" value="cNMP_binding"/>
    <property type="match status" value="1"/>
</dbReference>
<dbReference type="InterPro" id="IPR018488">
    <property type="entry name" value="cNMP-bd_CS"/>
</dbReference>
<dbReference type="PANTHER" id="PTHR24567:SF74">
    <property type="entry name" value="HTH-TYPE TRANSCRIPTIONAL REGULATOR ARCR"/>
    <property type="match status" value="1"/>
</dbReference>
<keyword evidence="4" id="KW-0804">Transcription</keyword>
<dbReference type="Gene3D" id="1.10.10.10">
    <property type="entry name" value="Winged helix-like DNA-binding domain superfamily/Winged helix DNA-binding domain"/>
    <property type="match status" value="1"/>
</dbReference>
<dbReference type="PANTHER" id="PTHR24567">
    <property type="entry name" value="CRP FAMILY TRANSCRIPTIONAL REGULATORY PROTEIN"/>
    <property type="match status" value="1"/>
</dbReference>
<evidence type="ECO:0000256" key="4">
    <source>
        <dbReference type="ARBA" id="ARBA00023163"/>
    </source>
</evidence>
<dbReference type="Gene3D" id="2.60.120.10">
    <property type="entry name" value="Jelly Rolls"/>
    <property type="match status" value="1"/>
</dbReference>
<dbReference type="RefSeq" id="WP_164522871.1">
    <property type="nucleotide sequence ID" value="NZ_AP019308.1"/>
</dbReference>
<dbReference type="InterPro" id="IPR012318">
    <property type="entry name" value="HTH_CRP"/>
</dbReference>
<keyword evidence="1" id="KW-0805">Transcription regulation</keyword>
<dbReference type="InterPro" id="IPR018490">
    <property type="entry name" value="cNMP-bd_dom_sf"/>
</dbReference>
<keyword evidence="6" id="KW-1185">Reference proteome</keyword>
<dbReference type="PROSITE" id="PS50042">
    <property type="entry name" value="CNMP_BINDING_3"/>
    <property type="match status" value="1"/>
</dbReference>
<accession>A0A3G9JBW5</accession>